<keyword evidence="3" id="KW-1185">Reference proteome</keyword>
<dbReference type="Proteomes" id="UP000824469">
    <property type="component" value="Unassembled WGS sequence"/>
</dbReference>
<reference evidence="2 3" key="1">
    <citation type="journal article" date="2021" name="Nat. Plants">
        <title>The Taxus genome provides insights into paclitaxel biosynthesis.</title>
        <authorList>
            <person name="Xiong X."/>
            <person name="Gou J."/>
            <person name="Liao Q."/>
            <person name="Li Y."/>
            <person name="Zhou Q."/>
            <person name="Bi G."/>
            <person name="Li C."/>
            <person name="Du R."/>
            <person name="Wang X."/>
            <person name="Sun T."/>
            <person name="Guo L."/>
            <person name="Liang H."/>
            <person name="Lu P."/>
            <person name="Wu Y."/>
            <person name="Zhang Z."/>
            <person name="Ro D.K."/>
            <person name="Shang Y."/>
            <person name="Huang S."/>
            <person name="Yan J."/>
        </authorList>
    </citation>
    <scope>NUCLEOTIDE SEQUENCE [LARGE SCALE GENOMIC DNA]</scope>
    <source>
        <strain evidence="2">Ta-2019</strain>
    </source>
</reference>
<accession>A0AA38FV48</accession>
<dbReference type="AlphaFoldDB" id="A0AA38FV48"/>
<comment type="caution">
    <text evidence="2">The sequence shown here is derived from an EMBL/GenBank/DDBJ whole genome shotgun (WGS) entry which is preliminary data.</text>
</comment>
<feature type="region of interest" description="Disordered" evidence="1">
    <location>
        <begin position="1"/>
        <end position="31"/>
    </location>
</feature>
<protein>
    <submittedName>
        <fullName evidence="2">Uncharacterized protein</fullName>
    </submittedName>
</protein>
<feature type="compositionally biased region" description="Basic and acidic residues" evidence="1">
    <location>
        <begin position="11"/>
        <end position="24"/>
    </location>
</feature>
<proteinExistence type="predicted"/>
<evidence type="ECO:0000313" key="3">
    <source>
        <dbReference type="Proteomes" id="UP000824469"/>
    </source>
</evidence>
<organism evidence="2 3">
    <name type="scientific">Taxus chinensis</name>
    <name type="common">Chinese yew</name>
    <name type="synonym">Taxus wallichiana var. chinensis</name>
    <dbReference type="NCBI Taxonomy" id="29808"/>
    <lineage>
        <taxon>Eukaryota</taxon>
        <taxon>Viridiplantae</taxon>
        <taxon>Streptophyta</taxon>
        <taxon>Embryophyta</taxon>
        <taxon>Tracheophyta</taxon>
        <taxon>Spermatophyta</taxon>
        <taxon>Pinopsida</taxon>
        <taxon>Pinidae</taxon>
        <taxon>Conifers II</taxon>
        <taxon>Cupressales</taxon>
        <taxon>Taxaceae</taxon>
        <taxon>Taxus</taxon>
    </lineage>
</organism>
<name>A0AA38FV48_TAXCH</name>
<gene>
    <name evidence="2" type="ORF">KI387_025430</name>
</gene>
<evidence type="ECO:0000313" key="2">
    <source>
        <dbReference type="EMBL" id="KAH9310395.1"/>
    </source>
</evidence>
<feature type="non-terminal residue" evidence="2">
    <location>
        <position position="95"/>
    </location>
</feature>
<evidence type="ECO:0000256" key="1">
    <source>
        <dbReference type="SAM" id="MobiDB-lite"/>
    </source>
</evidence>
<dbReference type="EMBL" id="JAHRHJ020000006">
    <property type="protein sequence ID" value="KAH9310395.1"/>
    <property type="molecule type" value="Genomic_DNA"/>
</dbReference>
<sequence>MALGSLGTCETRMRETRGSAESGEKVTTSPKFLGHLGRKSVKYVVRVFRPKKEQLTQFDLGHLGCKCVKYAIWANRPKMQQLVKLTLGHLGHESA</sequence>